<dbReference type="Proteomes" id="UP000030746">
    <property type="component" value="Unassembled WGS sequence"/>
</dbReference>
<evidence type="ECO:0000313" key="3">
    <source>
        <dbReference type="Proteomes" id="UP000030746"/>
    </source>
</evidence>
<accession>V3ZQW4</accession>
<organism evidence="2 3">
    <name type="scientific">Lottia gigantea</name>
    <name type="common">Giant owl limpet</name>
    <dbReference type="NCBI Taxonomy" id="225164"/>
    <lineage>
        <taxon>Eukaryota</taxon>
        <taxon>Metazoa</taxon>
        <taxon>Spiralia</taxon>
        <taxon>Lophotrochozoa</taxon>
        <taxon>Mollusca</taxon>
        <taxon>Gastropoda</taxon>
        <taxon>Patellogastropoda</taxon>
        <taxon>Lottioidea</taxon>
        <taxon>Lottiidae</taxon>
        <taxon>Lottia</taxon>
    </lineage>
</organism>
<dbReference type="RefSeq" id="XP_009062447.1">
    <property type="nucleotide sequence ID" value="XM_009064199.1"/>
</dbReference>
<name>V3ZQW4_LOTGI</name>
<dbReference type="KEGG" id="lgi:LOTGIDRAFT_235180"/>
<reference evidence="2 3" key="1">
    <citation type="journal article" date="2013" name="Nature">
        <title>Insights into bilaterian evolution from three spiralian genomes.</title>
        <authorList>
            <person name="Simakov O."/>
            <person name="Marletaz F."/>
            <person name="Cho S.J."/>
            <person name="Edsinger-Gonzales E."/>
            <person name="Havlak P."/>
            <person name="Hellsten U."/>
            <person name="Kuo D.H."/>
            <person name="Larsson T."/>
            <person name="Lv J."/>
            <person name="Arendt D."/>
            <person name="Savage R."/>
            <person name="Osoegawa K."/>
            <person name="de Jong P."/>
            <person name="Grimwood J."/>
            <person name="Chapman J.A."/>
            <person name="Shapiro H."/>
            <person name="Aerts A."/>
            <person name="Otillar R.P."/>
            <person name="Terry A.Y."/>
            <person name="Boore J.L."/>
            <person name="Grigoriev I.V."/>
            <person name="Lindberg D.R."/>
            <person name="Seaver E.C."/>
            <person name="Weisblat D.A."/>
            <person name="Putnam N.H."/>
            <person name="Rokhsar D.S."/>
        </authorList>
    </citation>
    <scope>NUCLEOTIDE SEQUENCE [LARGE SCALE GENOMIC DNA]</scope>
</reference>
<protein>
    <submittedName>
        <fullName evidence="2">Uncharacterized protein</fullName>
    </submittedName>
</protein>
<dbReference type="CTD" id="20249776"/>
<evidence type="ECO:0000313" key="2">
    <source>
        <dbReference type="EMBL" id="ESO86747.1"/>
    </source>
</evidence>
<gene>
    <name evidence="2" type="ORF">LOTGIDRAFT_235180</name>
</gene>
<keyword evidence="3" id="KW-1185">Reference proteome</keyword>
<feature type="region of interest" description="Disordered" evidence="1">
    <location>
        <begin position="60"/>
        <end position="102"/>
    </location>
</feature>
<dbReference type="HOGENOM" id="CLU_1241361_0_0_1"/>
<feature type="compositionally biased region" description="Basic and acidic residues" evidence="1">
    <location>
        <begin position="65"/>
        <end position="79"/>
    </location>
</feature>
<sequence length="223" mass="25786">MDRLDGWVTLSDIGAMDRLDGWVTLSDIGADDDEGHVGKGAENKQNSWLEVAKCDNDSCQNDYRQTPDENVRAENRPDAWYEPSVNRQNSPEDNKQNFRPPERNCINDIKGINGVTQNIPVSVPPNNTENTGSKLVKHCFQETLDYLNDQLLLCYDKNWKCIASRHGWTFERISQFHYKHRGSEFKELMLTADFCNYTVKELLGDLKDLKRIDLLNNYPVKWN</sequence>
<dbReference type="AlphaFoldDB" id="V3ZQW4"/>
<evidence type="ECO:0000256" key="1">
    <source>
        <dbReference type="SAM" id="MobiDB-lite"/>
    </source>
</evidence>
<dbReference type="GeneID" id="20249776"/>
<proteinExistence type="predicted"/>
<dbReference type="EMBL" id="KB202990">
    <property type="protein sequence ID" value="ESO86747.1"/>
    <property type="molecule type" value="Genomic_DNA"/>
</dbReference>
<feature type="compositionally biased region" description="Basic and acidic residues" evidence="1">
    <location>
        <begin position="90"/>
        <end position="102"/>
    </location>
</feature>